<proteinExistence type="predicted"/>
<accession>A0A9D4GJ83</accession>
<keyword evidence="2" id="KW-1185">Reference proteome</keyword>
<dbReference type="EMBL" id="JAIWYP010000005">
    <property type="protein sequence ID" value="KAH3816403.1"/>
    <property type="molecule type" value="Genomic_DNA"/>
</dbReference>
<protein>
    <submittedName>
        <fullName evidence="1">Uncharacterized protein</fullName>
    </submittedName>
</protein>
<reference evidence="1" key="2">
    <citation type="submission" date="2020-11" db="EMBL/GenBank/DDBJ databases">
        <authorList>
            <person name="McCartney M.A."/>
            <person name="Auch B."/>
            <person name="Kono T."/>
            <person name="Mallez S."/>
            <person name="Becker A."/>
            <person name="Gohl D.M."/>
            <person name="Silverstein K.A.T."/>
            <person name="Koren S."/>
            <person name="Bechman K.B."/>
            <person name="Herman A."/>
            <person name="Abrahante J.E."/>
            <person name="Garbe J."/>
        </authorList>
    </citation>
    <scope>NUCLEOTIDE SEQUENCE</scope>
    <source>
        <strain evidence="1">Duluth1</strain>
        <tissue evidence="1">Whole animal</tissue>
    </source>
</reference>
<sequence length="52" mass="5922">MRPDVEFSLVLDSYDIHPFHCAVDFSPHFSDDDLPGDFNSAVSELLQEPKKL</sequence>
<dbReference type="AlphaFoldDB" id="A0A9D4GJ83"/>
<dbReference type="Proteomes" id="UP000828390">
    <property type="component" value="Unassembled WGS sequence"/>
</dbReference>
<name>A0A9D4GJ83_DREPO</name>
<organism evidence="1 2">
    <name type="scientific">Dreissena polymorpha</name>
    <name type="common">Zebra mussel</name>
    <name type="synonym">Mytilus polymorpha</name>
    <dbReference type="NCBI Taxonomy" id="45954"/>
    <lineage>
        <taxon>Eukaryota</taxon>
        <taxon>Metazoa</taxon>
        <taxon>Spiralia</taxon>
        <taxon>Lophotrochozoa</taxon>
        <taxon>Mollusca</taxon>
        <taxon>Bivalvia</taxon>
        <taxon>Autobranchia</taxon>
        <taxon>Heteroconchia</taxon>
        <taxon>Euheterodonta</taxon>
        <taxon>Imparidentia</taxon>
        <taxon>Neoheterodontei</taxon>
        <taxon>Myida</taxon>
        <taxon>Dreissenoidea</taxon>
        <taxon>Dreissenidae</taxon>
        <taxon>Dreissena</taxon>
    </lineage>
</organism>
<comment type="caution">
    <text evidence="1">The sequence shown here is derived from an EMBL/GenBank/DDBJ whole genome shotgun (WGS) entry which is preliminary data.</text>
</comment>
<evidence type="ECO:0000313" key="1">
    <source>
        <dbReference type="EMBL" id="KAH3816403.1"/>
    </source>
</evidence>
<gene>
    <name evidence="1" type="ORF">DPMN_117919</name>
</gene>
<evidence type="ECO:0000313" key="2">
    <source>
        <dbReference type="Proteomes" id="UP000828390"/>
    </source>
</evidence>
<reference evidence="1" key="1">
    <citation type="journal article" date="2019" name="bioRxiv">
        <title>The Genome of the Zebra Mussel, Dreissena polymorpha: A Resource for Invasive Species Research.</title>
        <authorList>
            <person name="McCartney M.A."/>
            <person name="Auch B."/>
            <person name="Kono T."/>
            <person name="Mallez S."/>
            <person name="Zhang Y."/>
            <person name="Obille A."/>
            <person name="Becker A."/>
            <person name="Abrahante J.E."/>
            <person name="Garbe J."/>
            <person name="Badalamenti J.P."/>
            <person name="Herman A."/>
            <person name="Mangelson H."/>
            <person name="Liachko I."/>
            <person name="Sullivan S."/>
            <person name="Sone E.D."/>
            <person name="Koren S."/>
            <person name="Silverstein K.A.T."/>
            <person name="Beckman K.B."/>
            <person name="Gohl D.M."/>
        </authorList>
    </citation>
    <scope>NUCLEOTIDE SEQUENCE</scope>
    <source>
        <strain evidence="1">Duluth1</strain>
        <tissue evidence="1">Whole animal</tissue>
    </source>
</reference>